<feature type="domain" description="SnoaL-like" evidence="1">
    <location>
        <begin position="15"/>
        <end position="114"/>
    </location>
</feature>
<dbReference type="SUPFAM" id="SSF54427">
    <property type="entry name" value="NTF2-like"/>
    <property type="match status" value="1"/>
</dbReference>
<keyword evidence="3" id="KW-1185">Reference proteome</keyword>
<dbReference type="InterPro" id="IPR037401">
    <property type="entry name" value="SnoaL-like"/>
</dbReference>
<accession>A0ABR1RJN5</accession>
<comment type="caution">
    <text evidence="2">The sequence shown here is derived from an EMBL/GenBank/DDBJ whole genome shotgun (WGS) entry which is preliminary data.</text>
</comment>
<evidence type="ECO:0000313" key="2">
    <source>
        <dbReference type="EMBL" id="KAK8013313.1"/>
    </source>
</evidence>
<dbReference type="EMBL" id="JAQQWI010000014">
    <property type="protein sequence ID" value="KAK8013313.1"/>
    <property type="molecule type" value="Genomic_DNA"/>
</dbReference>
<name>A0ABR1RJN5_9PEZI</name>
<sequence>MSLEDFLQRRQAGLTAAFESGDVPKILEYYDPDLSFSDHAWKAVDKTYDEFVEFLRSTYQTSLSLRMETHGITGTKEFCAWEWTLRIVADTDDPIRGLLKGKEVVLRGCSLHWWRLQPGEDGGEVSDWRIVKEADYACH</sequence>
<dbReference type="Gene3D" id="3.10.450.50">
    <property type="match status" value="1"/>
</dbReference>
<evidence type="ECO:0000313" key="3">
    <source>
        <dbReference type="Proteomes" id="UP001396898"/>
    </source>
</evidence>
<protein>
    <recommendedName>
        <fullName evidence="1">SnoaL-like domain-containing protein</fullName>
    </recommendedName>
</protein>
<proteinExistence type="predicted"/>
<organism evidence="2 3">
    <name type="scientific">Apiospora marii</name>
    <dbReference type="NCBI Taxonomy" id="335849"/>
    <lineage>
        <taxon>Eukaryota</taxon>
        <taxon>Fungi</taxon>
        <taxon>Dikarya</taxon>
        <taxon>Ascomycota</taxon>
        <taxon>Pezizomycotina</taxon>
        <taxon>Sordariomycetes</taxon>
        <taxon>Xylariomycetidae</taxon>
        <taxon>Amphisphaeriales</taxon>
        <taxon>Apiosporaceae</taxon>
        <taxon>Apiospora</taxon>
    </lineage>
</organism>
<evidence type="ECO:0000259" key="1">
    <source>
        <dbReference type="Pfam" id="PF12680"/>
    </source>
</evidence>
<dbReference type="Proteomes" id="UP001396898">
    <property type="component" value="Unassembled WGS sequence"/>
</dbReference>
<gene>
    <name evidence="2" type="ORF">PG991_009584</name>
</gene>
<dbReference type="InterPro" id="IPR032710">
    <property type="entry name" value="NTF2-like_dom_sf"/>
</dbReference>
<reference evidence="2 3" key="1">
    <citation type="submission" date="2023-01" db="EMBL/GenBank/DDBJ databases">
        <title>Analysis of 21 Apiospora genomes using comparative genomics revels a genus with tremendous synthesis potential of carbohydrate active enzymes and secondary metabolites.</title>
        <authorList>
            <person name="Sorensen T."/>
        </authorList>
    </citation>
    <scope>NUCLEOTIDE SEQUENCE [LARGE SCALE GENOMIC DNA]</scope>
    <source>
        <strain evidence="2 3">CBS 20057</strain>
    </source>
</reference>
<dbReference type="Pfam" id="PF12680">
    <property type="entry name" value="SnoaL_2"/>
    <property type="match status" value="1"/>
</dbReference>